<dbReference type="KEGG" id="ccot:CCAX7_17520"/>
<dbReference type="RefSeq" id="WP_119324200.1">
    <property type="nucleotide sequence ID" value="NZ_AP025739.1"/>
</dbReference>
<reference evidence="1 2" key="1">
    <citation type="journal article" date="2019" name="Int. J. Syst. Evol. Microbiol.">
        <title>Capsulimonas corticalis gen. nov., sp. nov., an aerobic capsulated bacterium, of a novel bacterial order, Capsulimonadales ord. nov., of the class Armatimonadia of the phylum Armatimonadetes.</title>
        <authorList>
            <person name="Li J."/>
            <person name="Kudo C."/>
            <person name="Tonouchi A."/>
        </authorList>
    </citation>
    <scope>NUCLEOTIDE SEQUENCE [LARGE SCALE GENOMIC DNA]</scope>
    <source>
        <strain evidence="1 2">AX-7</strain>
    </source>
</reference>
<accession>A0A402D3T0</accession>
<dbReference type="AlphaFoldDB" id="A0A402D3T0"/>
<dbReference type="EMBL" id="AP025739">
    <property type="protein sequence ID" value="BDI29701.1"/>
    <property type="molecule type" value="Genomic_DNA"/>
</dbReference>
<organism evidence="1 2">
    <name type="scientific">Capsulimonas corticalis</name>
    <dbReference type="NCBI Taxonomy" id="2219043"/>
    <lineage>
        <taxon>Bacteria</taxon>
        <taxon>Bacillati</taxon>
        <taxon>Armatimonadota</taxon>
        <taxon>Armatimonadia</taxon>
        <taxon>Capsulimonadales</taxon>
        <taxon>Capsulimonadaceae</taxon>
        <taxon>Capsulimonas</taxon>
    </lineage>
</organism>
<protein>
    <submittedName>
        <fullName evidence="1">Uncharacterized protein</fullName>
    </submittedName>
</protein>
<sequence>MNCTLTLDVTAPDGELARADECYATLQREIELPFTPVIGLTIALEPEISARKQKQYGKLFGAVEDFSGHFQIERMVYEVETGRFILRLSHRFEPTLDGFYAQIKYLETFFDFTLLGKLRRGKPAATVPGELREVDKDVWSVVLTCPYCREQHEHPVSHPQDAGLLFFWARCANARRQKKYFVDIAA</sequence>
<proteinExistence type="predicted"/>
<keyword evidence="2" id="KW-1185">Reference proteome</keyword>
<name>A0A402D3T0_9BACT</name>
<evidence type="ECO:0000313" key="2">
    <source>
        <dbReference type="Proteomes" id="UP000287394"/>
    </source>
</evidence>
<evidence type="ECO:0000313" key="1">
    <source>
        <dbReference type="EMBL" id="BDI29701.1"/>
    </source>
</evidence>
<gene>
    <name evidence="1" type="ORF">CCAX7_17520</name>
</gene>
<dbReference type="Proteomes" id="UP000287394">
    <property type="component" value="Chromosome"/>
</dbReference>